<dbReference type="PROSITE" id="PS50928">
    <property type="entry name" value="ABC_TM1"/>
    <property type="match status" value="1"/>
</dbReference>
<dbReference type="SUPFAM" id="SSF161098">
    <property type="entry name" value="MetI-like"/>
    <property type="match status" value="2"/>
</dbReference>
<dbReference type="Pfam" id="PF17210">
    <property type="entry name" value="SdrD_B"/>
    <property type="match status" value="1"/>
</dbReference>
<comment type="similarity">
    <text evidence="10">Belongs to the binding-protein-dependent transport system permease family.</text>
</comment>
<dbReference type="GO" id="GO:0055085">
    <property type="term" value="P:transmembrane transport"/>
    <property type="evidence" value="ECO:0007669"/>
    <property type="project" value="InterPro"/>
</dbReference>
<sequence>MTTVAAPRVRPAADTRTGRPKRGGGWNRGAVVALFMAPAAILLGAIVVYPTIGTIARSLYDDSGNFIGAGNYKTLFGTANILVALRNNAIWVIVFPFMVTFIGLVFAVLIERIRWSTAFKTIVFMPMAISLFATGVIWRIVYDTDPNRGVINAAVGTVADALHPPGLYALPNIKPISGLTTAADGSMVSKSTTDAGGTLQLGLTGISPTSLPPGAQAARPPSAVAGAVSGVVWRDFSPGGHIGVIDPGEKGLPGVRLTLVGSDGHTAATTTSTGDGSFRFSSVSGGGYHAAIDASNFRPAFGGVSWLGDQSLTPVSGLGSTGRALLAVPLADLSAIVAMMWVWSGFAMVIIGAGLAALNREVLEAARMDGASELQTFRHVTFPLLRPVLIVVFITMIINVLKIFDIILSLVPESSQQQTNVIALDMWRRAFQSFQPGLGSALAVVLFVLVIPVIAINVRRIRG</sequence>
<reference evidence="13 14" key="1">
    <citation type="journal article" date="2017" name="Nature">
        <title>Atmospheric trace gases support primary production in Antarctic desert surface soil.</title>
        <authorList>
            <person name="Ji M."/>
            <person name="Greening C."/>
            <person name="Vanwonterghem I."/>
            <person name="Carere C.R."/>
            <person name="Bay S.K."/>
            <person name="Steen J.A."/>
            <person name="Montgomery K."/>
            <person name="Lines T."/>
            <person name="Beardall J."/>
            <person name="van Dorst J."/>
            <person name="Snape I."/>
            <person name="Stott M.B."/>
            <person name="Hugenholtz P."/>
            <person name="Ferrari B.C."/>
        </authorList>
    </citation>
    <scope>NUCLEOTIDE SEQUENCE [LARGE SCALE GENOMIC DNA]</scope>
    <source>
        <strain evidence="13">RRmetagenome_bin12</strain>
    </source>
</reference>
<feature type="transmembrane region" description="Helical" evidence="10">
    <location>
        <begin position="437"/>
        <end position="458"/>
    </location>
</feature>
<keyword evidence="9 10" id="KW-0472">Membrane</keyword>
<evidence type="ECO:0000313" key="13">
    <source>
        <dbReference type="EMBL" id="PZR78418.1"/>
    </source>
</evidence>
<dbReference type="Gene3D" id="1.10.3720.10">
    <property type="entry name" value="MetI-like"/>
    <property type="match status" value="2"/>
</dbReference>
<feature type="transmembrane region" description="Helical" evidence="10">
    <location>
        <begin position="122"/>
        <end position="142"/>
    </location>
</feature>
<feature type="transmembrane region" description="Helical" evidence="10">
    <location>
        <begin position="29"/>
        <end position="52"/>
    </location>
</feature>
<evidence type="ECO:0000256" key="4">
    <source>
        <dbReference type="ARBA" id="ARBA00022475"/>
    </source>
</evidence>
<dbReference type="InterPro" id="IPR035906">
    <property type="entry name" value="MetI-like_sf"/>
</dbReference>
<evidence type="ECO:0000313" key="14">
    <source>
        <dbReference type="Proteomes" id="UP000248724"/>
    </source>
</evidence>
<evidence type="ECO:0000256" key="5">
    <source>
        <dbReference type="ARBA" id="ARBA00022525"/>
    </source>
</evidence>
<feature type="transmembrane region" description="Helical" evidence="10">
    <location>
        <begin position="333"/>
        <end position="358"/>
    </location>
</feature>
<feature type="transmembrane region" description="Helical" evidence="10">
    <location>
        <begin position="89"/>
        <end position="110"/>
    </location>
</feature>
<evidence type="ECO:0000256" key="2">
    <source>
        <dbReference type="ARBA" id="ARBA00004651"/>
    </source>
</evidence>
<comment type="caution">
    <text evidence="13">The sequence shown here is derived from an EMBL/GenBank/DDBJ whole genome shotgun (WGS) entry which is preliminary data.</text>
</comment>
<name>A0A2W5ZYN9_9BACT</name>
<evidence type="ECO:0000256" key="1">
    <source>
        <dbReference type="ARBA" id="ARBA00004613"/>
    </source>
</evidence>
<feature type="domain" description="ABC transmembrane type-1" evidence="12">
    <location>
        <begin position="85"/>
        <end position="457"/>
    </location>
</feature>
<dbReference type="InterPro" id="IPR000515">
    <property type="entry name" value="MetI-like"/>
</dbReference>
<protein>
    <submittedName>
        <fullName evidence="13">ABC transporter permease</fullName>
    </submittedName>
</protein>
<keyword evidence="3 10" id="KW-0813">Transport</keyword>
<dbReference type="AlphaFoldDB" id="A0A2W5ZYN9"/>
<evidence type="ECO:0000256" key="3">
    <source>
        <dbReference type="ARBA" id="ARBA00022448"/>
    </source>
</evidence>
<evidence type="ECO:0000256" key="6">
    <source>
        <dbReference type="ARBA" id="ARBA00022692"/>
    </source>
</evidence>
<comment type="subcellular location">
    <subcellularLocation>
        <location evidence="2 10">Cell membrane</location>
        <topology evidence="2 10">Multi-pass membrane protein</topology>
    </subcellularLocation>
    <subcellularLocation>
        <location evidence="1">Secreted</location>
    </subcellularLocation>
</comment>
<gene>
    <name evidence="13" type="ORF">DLM65_12955</name>
</gene>
<dbReference type="InterPro" id="IPR033764">
    <property type="entry name" value="Sdr_B"/>
</dbReference>
<keyword evidence="5" id="KW-0964">Secreted</keyword>
<dbReference type="SUPFAM" id="SSF49478">
    <property type="entry name" value="Cna protein B-type domain"/>
    <property type="match status" value="1"/>
</dbReference>
<evidence type="ECO:0000256" key="9">
    <source>
        <dbReference type="ARBA" id="ARBA00023136"/>
    </source>
</evidence>
<dbReference type="PANTHER" id="PTHR43227">
    <property type="entry name" value="BLL4140 PROTEIN"/>
    <property type="match status" value="1"/>
</dbReference>
<keyword evidence="6 10" id="KW-0812">Transmembrane</keyword>
<evidence type="ECO:0000256" key="10">
    <source>
        <dbReference type="RuleBase" id="RU363032"/>
    </source>
</evidence>
<evidence type="ECO:0000256" key="8">
    <source>
        <dbReference type="ARBA" id="ARBA00022989"/>
    </source>
</evidence>
<dbReference type="Pfam" id="PF00528">
    <property type="entry name" value="BPD_transp_1"/>
    <property type="match status" value="1"/>
</dbReference>
<accession>A0A2W5ZYN9</accession>
<evidence type="ECO:0000259" key="12">
    <source>
        <dbReference type="PROSITE" id="PS50928"/>
    </source>
</evidence>
<organism evidence="13 14">
    <name type="scientific">Candidatus Aeolococcus gillhamiae</name>
    <dbReference type="NCBI Taxonomy" id="3127015"/>
    <lineage>
        <taxon>Bacteria</taxon>
        <taxon>Bacillati</taxon>
        <taxon>Candidatus Dormiibacterota</taxon>
        <taxon>Candidatus Dormibacteria</taxon>
        <taxon>Candidatus Aeolococcales</taxon>
        <taxon>Candidatus Aeolococcaceae</taxon>
        <taxon>Candidatus Aeolococcus</taxon>
    </lineage>
</organism>
<dbReference type="CDD" id="cd06261">
    <property type="entry name" value="TM_PBP2"/>
    <property type="match status" value="1"/>
</dbReference>
<dbReference type="GO" id="GO:0005886">
    <property type="term" value="C:plasma membrane"/>
    <property type="evidence" value="ECO:0007669"/>
    <property type="project" value="UniProtKB-SubCell"/>
</dbReference>
<evidence type="ECO:0000256" key="11">
    <source>
        <dbReference type="SAM" id="MobiDB-lite"/>
    </source>
</evidence>
<dbReference type="Proteomes" id="UP000248724">
    <property type="component" value="Unassembled WGS sequence"/>
</dbReference>
<keyword evidence="4" id="KW-1003">Cell membrane</keyword>
<proteinExistence type="inferred from homology"/>
<dbReference type="PANTHER" id="PTHR43227:SF8">
    <property type="entry name" value="DIACETYLCHITOBIOSE UPTAKE SYSTEM PERMEASE PROTEIN DASB"/>
    <property type="match status" value="1"/>
</dbReference>
<evidence type="ECO:0000256" key="7">
    <source>
        <dbReference type="ARBA" id="ARBA00022729"/>
    </source>
</evidence>
<feature type="transmembrane region" description="Helical" evidence="10">
    <location>
        <begin position="388"/>
        <end position="411"/>
    </location>
</feature>
<keyword evidence="7" id="KW-0732">Signal</keyword>
<feature type="region of interest" description="Disordered" evidence="11">
    <location>
        <begin position="1"/>
        <end position="22"/>
    </location>
</feature>
<dbReference type="InterPro" id="IPR050809">
    <property type="entry name" value="UgpAE/MalFG_permease"/>
</dbReference>
<dbReference type="GO" id="GO:0005576">
    <property type="term" value="C:extracellular region"/>
    <property type="evidence" value="ECO:0007669"/>
    <property type="project" value="UniProtKB-SubCell"/>
</dbReference>
<keyword evidence="8 10" id="KW-1133">Transmembrane helix</keyword>
<dbReference type="EMBL" id="QHBU01000257">
    <property type="protein sequence ID" value="PZR78418.1"/>
    <property type="molecule type" value="Genomic_DNA"/>
</dbReference>